<gene>
    <name evidence="2" type="ORF">J2W39_004512</name>
</gene>
<name>A0AAW8EJW8_VARPD</name>
<dbReference type="EMBL" id="JAUSRV010000011">
    <property type="protein sequence ID" value="MDP9973265.1"/>
    <property type="molecule type" value="Genomic_DNA"/>
</dbReference>
<sequence>MAARQCVQKEESILDFWKVHPMRVVKWWVYTVIIGLLPALMRFAVWLLTDFGVQALSVSDVIAFGLVLHISMINEAEDVDWLSRKWRTINHGASVAAIAVYCVFFAVGVIGEKSSSVTQSNLLYCSLTLAGISLLLSAVVLHALTASSKSATT</sequence>
<organism evidence="2 3">
    <name type="scientific">Variovorax paradoxus</name>
    <dbReference type="NCBI Taxonomy" id="34073"/>
    <lineage>
        <taxon>Bacteria</taxon>
        <taxon>Pseudomonadati</taxon>
        <taxon>Pseudomonadota</taxon>
        <taxon>Betaproteobacteria</taxon>
        <taxon>Burkholderiales</taxon>
        <taxon>Comamonadaceae</taxon>
        <taxon>Variovorax</taxon>
    </lineage>
</organism>
<feature type="transmembrane region" description="Helical" evidence="1">
    <location>
        <begin position="122"/>
        <end position="144"/>
    </location>
</feature>
<proteinExistence type="predicted"/>
<comment type="caution">
    <text evidence="2">The sequence shown here is derived from an EMBL/GenBank/DDBJ whole genome shotgun (WGS) entry which is preliminary data.</text>
</comment>
<evidence type="ECO:0000313" key="3">
    <source>
        <dbReference type="Proteomes" id="UP001224845"/>
    </source>
</evidence>
<dbReference type="RefSeq" id="WP_307595690.1">
    <property type="nucleotide sequence ID" value="NZ_JAUSRV010000011.1"/>
</dbReference>
<feature type="transmembrane region" description="Helical" evidence="1">
    <location>
        <begin position="27"/>
        <end position="48"/>
    </location>
</feature>
<keyword evidence="1" id="KW-0472">Membrane</keyword>
<protein>
    <submittedName>
        <fullName evidence="2">Uncharacterized protein</fullName>
    </submittedName>
</protein>
<keyword evidence="1" id="KW-0812">Transmembrane</keyword>
<evidence type="ECO:0000256" key="1">
    <source>
        <dbReference type="SAM" id="Phobius"/>
    </source>
</evidence>
<accession>A0AAW8EJW8</accession>
<dbReference type="AlphaFoldDB" id="A0AAW8EJW8"/>
<reference evidence="2" key="1">
    <citation type="submission" date="2023-07" db="EMBL/GenBank/DDBJ databases">
        <title>Sorghum-associated microbial communities from plants grown in Nebraska, USA.</title>
        <authorList>
            <person name="Schachtman D."/>
        </authorList>
    </citation>
    <scope>NUCLEOTIDE SEQUENCE</scope>
    <source>
        <strain evidence="2">DS3315</strain>
    </source>
</reference>
<dbReference type="Proteomes" id="UP001224845">
    <property type="component" value="Unassembled WGS sequence"/>
</dbReference>
<feature type="transmembrane region" description="Helical" evidence="1">
    <location>
        <begin position="93"/>
        <end position="110"/>
    </location>
</feature>
<keyword evidence="1" id="KW-1133">Transmembrane helix</keyword>
<evidence type="ECO:0000313" key="2">
    <source>
        <dbReference type="EMBL" id="MDP9973265.1"/>
    </source>
</evidence>